<feature type="binding site" evidence="9">
    <location>
        <position position="134"/>
    </location>
    <ligand>
        <name>4-amino-2-methyl-5-(diphosphooxymethyl)pyrimidine</name>
        <dbReference type="ChEBI" id="CHEBI:57841"/>
    </ligand>
</feature>
<comment type="cofactor">
    <cofactor evidence="9">
        <name>Mg(2+)</name>
        <dbReference type="ChEBI" id="CHEBI:18420"/>
    </cofactor>
    <text evidence="9">Binds 1 Mg(2+) ion per subunit.</text>
</comment>
<keyword evidence="4 9" id="KW-0460">Magnesium</keyword>
<evidence type="ECO:0000256" key="2">
    <source>
        <dbReference type="ARBA" id="ARBA00022679"/>
    </source>
</evidence>
<dbReference type="GO" id="GO:0004789">
    <property type="term" value="F:thiamine-phosphate diphosphorylase activity"/>
    <property type="evidence" value="ECO:0007669"/>
    <property type="project" value="UniProtKB-UniRule"/>
</dbReference>
<dbReference type="InterPro" id="IPR013785">
    <property type="entry name" value="Aldolase_TIM"/>
</dbReference>
<keyword evidence="3 9" id="KW-0479">Metal-binding</keyword>
<evidence type="ECO:0000256" key="11">
    <source>
        <dbReference type="RuleBase" id="RU004253"/>
    </source>
</evidence>
<keyword evidence="2 9" id="KW-0808">Transferase</keyword>
<feature type="binding site" evidence="9">
    <location>
        <position position="167"/>
    </location>
    <ligand>
        <name>2-[(2R,5Z)-2-carboxy-4-methylthiazol-5(2H)-ylidene]ethyl phosphate</name>
        <dbReference type="ChEBI" id="CHEBI:62899"/>
    </ligand>
</feature>
<feature type="binding site" evidence="9">
    <location>
        <position position="67"/>
    </location>
    <ligand>
        <name>Mg(2+)</name>
        <dbReference type="ChEBI" id="CHEBI:18420"/>
    </ligand>
</feature>
<dbReference type="EC" id="2.5.1.3" evidence="9"/>
<comment type="pathway">
    <text evidence="1 9 11">Cofactor biosynthesis; thiamine diphosphate biosynthesis; thiamine phosphate from 4-amino-2-methyl-5-diphosphomethylpyrimidine and 4-methyl-5-(2-phosphoethyl)-thiazole: step 1/1.</text>
</comment>
<evidence type="ECO:0000256" key="3">
    <source>
        <dbReference type="ARBA" id="ARBA00022723"/>
    </source>
</evidence>
<keyword evidence="5 9" id="KW-0784">Thiamine biosynthesis</keyword>
<feature type="binding site" evidence="9">
    <location>
        <position position="86"/>
    </location>
    <ligand>
        <name>Mg(2+)</name>
        <dbReference type="ChEBI" id="CHEBI:18420"/>
    </ligand>
</feature>
<evidence type="ECO:0000256" key="6">
    <source>
        <dbReference type="ARBA" id="ARBA00047334"/>
    </source>
</evidence>
<feature type="binding site" evidence="9">
    <location>
        <position position="105"/>
    </location>
    <ligand>
        <name>4-amino-2-methyl-5-(diphosphooxymethyl)pyrimidine</name>
        <dbReference type="ChEBI" id="CHEBI:57841"/>
    </ligand>
</feature>
<evidence type="ECO:0000256" key="8">
    <source>
        <dbReference type="ARBA" id="ARBA00047883"/>
    </source>
</evidence>
<dbReference type="UniPathway" id="UPA00060">
    <property type="reaction ID" value="UER00141"/>
</dbReference>
<evidence type="ECO:0000256" key="4">
    <source>
        <dbReference type="ARBA" id="ARBA00022842"/>
    </source>
</evidence>
<gene>
    <name evidence="9" type="primary">thiE</name>
    <name evidence="13" type="ORF">SAMN06265348_109191</name>
</gene>
<evidence type="ECO:0000313" key="13">
    <source>
        <dbReference type="EMBL" id="SMO88017.1"/>
    </source>
</evidence>
<dbReference type="InterPro" id="IPR034291">
    <property type="entry name" value="TMP_synthase"/>
</dbReference>
<comment type="catalytic activity">
    <reaction evidence="7 9 10">
        <text>2-(2-carboxy-4-methylthiazol-5-yl)ethyl phosphate + 4-amino-2-methyl-5-(diphosphooxymethyl)pyrimidine + 2 H(+) = thiamine phosphate + CO2 + diphosphate</text>
        <dbReference type="Rhea" id="RHEA:47848"/>
        <dbReference type="ChEBI" id="CHEBI:15378"/>
        <dbReference type="ChEBI" id="CHEBI:16526"/>
        <dbReference type="ChEBI" id="CHEBI:33019"/>
        <dbReference type="ChEBI" id="CHEBI:37575"/>
        <dbReference type="ChEBI" id="CHEBI:57841"/>
        <dbReference type="ChEBI" id="CHEBI:62890"/>
        <dbReference type="EC" id="2.5.1.3"/>
    </reaction>
</comment>
<dbReference type="GO" id="GO:0009228">
    <property type="term" value="P:thiamine biosynthetic process"/>
    <property type="evidence" value="ECO:0007669"/>
    <property type="project" value="UniProtKB-KW"/>
</dbReference>
<dbReference type="Proteomes" id="UP000320300">
    <property type="component" value="Unassembled WGS sequence"/>
</dbReference>
<dbReference type="PANTHER" id="PTHR20857">
    <property type="entry name" value="THIAMINE-PHOSPHATE PYROPHOSPHORYLASE"/>
    <property type="match status" value="1"/>
</dbReference>
<dbReference type="Pfam" id="PF02581">
    <property type="entry name" value="TMP-TENI"/>
    <property type="match status" value="1"/>
</dbReference>
<dbReference type="Gene3D" id="3.20.20.70">
    <property type="entry name" value="Aldolase class I"/>
    <property type="match status" value="1"/>
</dbReference>
<feature type="binding site" evidence="9">
    <location>
        <begin position="131"/>
        <end position="133"/>
    </location>
    <ligand>
        <name>2-[(2R,5Z)-2-carboxy-4-methylthiazol-5(2H)-ylidene]ethyl phosphate</name>
        <dbReference type="ChEBI" id="CHEBI:62899"/>
    </ligand>
</feature>
<protein>
    <recommendedName>
        <fullName evidence="9">Thiamine-phosphate synthase</fullName>
        <shortName evidence="9">TP synthase</shortName>
        <shortName evidence="9">TPS</shortName>
        <ecNumber evidence="9">2.5.1.3</ecNumber>
    </recommendedName>
    <alternativeName>
        <fullName evidence="9">Thiamine-phosphate pyrophosphorylase</fullName>
        <shortName evidence="9">TMP pyrophosphorylase</shortName>
        <shortName evidence="9">TMP-PPase</shortName>
    </alternativeName>
</protein>
<dbReference type="GO" id="GO:0009229">
    <property type="term" value="P:thiamine diphosphate biosynthetic process"/>
    <property type="evidence" value="ECO:0007669"/>
    <property type="project" value="UniProtKB-UniRule"/>
</dbReference>
<keyword evidence="14" id="KW-1185">Reference proteome</keyword>
<comment type="catalytic activity">
    <reaction evidence="8 9 10">
        <text>2-[(2R,5Z)-2-carboxy-4-methylthiazol-5(2H)-ylidene]ethyl phosphate + 4-amino-2-methyl-5-(diphosphooxymethyl)pyrimidine + 2 H(+) = thiamine phosphate + CO2 + diphosphate</text>
        <dbReference type="Rhea" id="RHEA:47844"/>
        <dbReference type="ChEBI" id="CHEBI:15378"/>
        <dbReference type="ChEBI" id="CHEBI:16526"/>
        <dbReference type="ChEBI" id="CHEBI:33019"/>
        <dbReference type="ChEBI" id="CHEBI:37575"/>
        <dbReference type="ChEBI" id="CHEBI:57841"/>
        <dbReference type="ChEBI" id="CHEBI:62899"/>
        <dbReference type="EC" id="2.5.1.3"/>
    </reaction>
</comment>
<dbReference type="HAMAP" id="MF_00097">
    <property type="entry name" value="TMP_synthase"/>
    <property type="match status" value="1"/>
</dbReference>
<proteinExistence type="inferred from homology"/>
<dbReference type="EMBL" id="FXTN01000009">
    <property type="protein sequence ID" value="SMO88017.1"/>
    <property type="molecule type" value="Genomic_DNA"/>
</dbReference>
<comment type="function">
    <text evidence="9">Condenses 4-methyl-5-(beta-hydroxyethyl)thiazole monophosphate (THZ-P) and 2-methyl-4-amino-5-hydroxymethyl pyrimidine pyrophosphate (HMP-PP) to form thiamine monophosphate (TMP).</text>
</comment>
<feature type="binding site" evidence="9">
    <location>
        <begin position="34"/>
        <end position="38"/>
    </location>
    <ligand>
        <name>4-amino-2-methyl-5-(diphosphooxymethyl)pyrimidine</name>
        <dbReference type="ChEBI" id="CHEBI:57841"/>
    </ligand>
</feature>
<dbReference type="InterPro" id="IPR022998">
    <property type="entry name" value="ThiamineP_synth_TenI"/>
</dbReference>
<dbReference type="GO" id="GO:0005737">
    <property type="term" value="C:cytoplasm"/>
    <property type="evidence" value="ECO:0007669"/>
    <property type="project" value="TreeGrafter"/>
</dbReference>
<evidence type="ECO:0000259" key="12">
    <source>
        <dbReference type="Pfam" id="PF02581"/>
    </source>
</evidence>
<dbReference type="CDD" id="cd00564">
    <property type="entry name" value="TMP_TenI"/>
    <property type="match status" value="1"/>
</dbReference>
<dbReference type="PANTHER" id="PTHR20857:SF15">
    <property type="entry name" value="THIAMINE-PHOSPHATE SYNTHASE"/>
    <property type="match status" value="1"/>
</dbReference>
<dbReference type="AlphaFoldDB" id="A0A521EVR9"/>
<evidence type="ECO:0000256" key="1">
    <source>
        <dbReference type="ARBA" id="ARBA00005165"/>
    </source>
</evidence>
<feature type="binding site" evidence="9">
    <location>
        <position position="66"/>
    </location>
    <ligand>
        <name>4-amino-2-methyl-5-(diphosphooxymethyl)pyrimidine</name>
        <dbReference type="ChEBI" id="CHEBI:57841"/>
    </ligand>
</feature>
<evidence type="ECO:0000256" key="5">
    <source>
        <dbReference type="ARBA" id="ARBA00022977"/>
    </source>
</evidence>
<comment type="catalytic activity">
    <reaction evidence="6 9 10">
        <text>4-methyl-5-(2-phosphooxyethyl)-thiazole + 4-amino-2-methyl-5-(diphosphooxymethyl)pyrimidine + H(+) = thiamine phosphate + diphosphate</text>
        <dbReference type="Rhea" id="RHEA:22328"/>
        <dbReference type="ChEBI" id="CHEBI:15378"/>
        <dbReference type="ChEBI" id="CHEBI:33019"/>
        <dbReference type="ChEBI" id="CHEBI:37575"/>
        <dbReference type="ChEBI" id="CHEBI:57841"/>
        <dbReference type="ChEBI" id="CHEBI:58296"/>
        <dbReference type="EC" id="2.5.1.3"/>
    </reaction>
</comment>
<feature type="domain" description="Thiamine phosphate synthase/TenI" evidence="12">
    <location>
        <begin position="15"/>
        <end position="187"/>
    </location>
</feature>
<dbReference type="SUPFAM" id="SSF51391">
    <property type="entry name" value="Thiamin phosphate synthase"/>
    <property type="match status" value="1"/>
</dbReference>
<evidence type="ECO:0000256" key="7">
    <source>
        <dbReference type="ARBA" id="ARBA00047851"/>
    </source>
</evidence>
<organism evidence="13 14">
    <name type="scientific">Pedobacter westerhofensis</name>
    <dbReference type="NCBI Taxonomy" id="425512"/>
    <lineage>
        <taxon>Bacteria</taxon>
        <taxon>Pseudomonadati</taxon>
        <taxon>Bacteroidota</taxon>
        <taxon>Sphingobacteriia</taxon>
        <taxon>Sphingobacteriales</taxon>
        <taxon>Sphingobacteriaceae</taxon>
        <taxon>Pedobacter</taxon>
    </lineage>
</organism>
<evidence type="ECO:0000256" key="10">
    <source>
        <dbReference type="RuleBase" id="RU003826"/>
    </source>
</evidence>
<sequence length="206" mass="22628">MIIEKIQYISQAAEQGSHLTAIEKVLWDGGKWIQLRVKEKPEEEVLELAVKASVLCRNYGAKLIINDYPQVALEVDAYGLHLGLDDMPVPEARAILGYSKCIGGTANTFSDILRRVAEGVDYIGLGPYRFTTTKKNLSPVLGLAGYRMILQQMREAGITTPVIAIGGIELPDIDLLLSAGVHGIAVSGLLTRSNHLNEEFYVNYSR</sequence>
<comment type="caution">
    <text evidence="9">Lacks conserved residue(s) required for the propagation of feature annotation.</text>
</comment>
<reference evidence="13 14" key="1">
    <citation type="submission" date="2017-05" db="EMBL/GenBank/DDBJ databases">
        <authorList>
            <person name="Varghese N."/>
            <person name="Submissions S."/>
        </authorList>
    </citation>
    <scope>NUCLEOTIDE SEQUENCE [LARGE SCALE GENOMIC DNA]</scope>
    <source>
        <strain evidence="13 14">DSM 19036</strain>
    </source>
</reference>
<dbReference type="NCBIfam" id="NF000736">
    <property type="entry name" value="PRK00043.2-3"/>
    <property type="match status" value="1"/>
</dbReference>
<evidence type="ECO:0000256" key="9">
    <source>
        <dbReference type="HAMAP-Rule" id="MF_00097"/>
    </source>
</evidence>
<dbReference type="NCBIfam" id="TIGR00693">
    <property type="entry name" value="thiE"/>
    <property type="match status" value="1"/>
</dbReference>
<dbReference type="InterPro" id="IPR036206">
    <property type="entry name" value="ThiamineP_synth_sf"/>
</dbReference>
<accession>A0A521EVR9</accession>
<evidence type="ECO:0000313" key="14">
    <source>
        <dbReference type="Proteomes" id="UP000320300"/>
    </source>
</evidence>
<comment type="similarity">
    <text evidence="9 10">Belongs to the thiamine-phosphate synthase family.</text>
</comment>
<dbReference type="OrthoDB" id="9812206at2"/>
<dbReference type="GO" id="GO:0000287">
    <property type="term" value="F:magnesium ion binding"/>
    <property type="evidence" value="ECO:0007669"/>
    <property type="project" value="UniProtKB-UniRule"/>
</dbReference>
<dbReference type="RefSeq" id="WP_142529604.1">
    <property type="nucleotide sequence ID" value="NZ_CBCSJO010000009.1"/>
</dbReference>
<name>A0A521EVR9_9SPHI</name>